<keyword evidence="1" id="KW-0378">Hydrolase</keyword>
<dbReference type="EMBL" id="QYBA01000019">
    <property type="protein sequence ID" value="TKY92437.1"/>
    <property type="molecule type" value="Genomic_DNA"/>
</dbReference>
<dbReference type="Proteomes" id="UP000315423">
    <property type="component" value="Unassembled WGS sequence"/>
</dbReference>
<accession>A0AC61SCZ7</accession>
<keyword evidence="1" id="KW-0645">Protease</keyword>
<evidence type="ECO:0000313" key="2">
    <source>
        <dbReference type="Proteomes" id="UP000315423"/>
    </source>
</evidence>
<name>A0AC61SCZ7_9EURY</name>
<sequence>MKIKGIARSTLDFILEVSRSTAPMEFAGLLRAEEGVIKDVIFLPGTESSEIRAVLRLYMMPNMSMAGSVHSHPTPNINPSGADLALFTRIGDHHIIVGAPYNKRSWKCYDRSGKSRVLDVLDIEFDEDEDDFQCII</sequence>
<gene>
    <name evidence="1" type="ORF">C5S46_00640</name>
</gene>
<reference evidence="1" key="1">
    <citation type="submission" date="2018-09" db="EMBL/GenBank/DDBJ databases">
        <title>A genomic encyclopedia of anaerobic methanotrophic archaea.</title>
        <authorList>
            <person name="Skennerton C.T."/>
            <person name="Chadwick G.L."/>
            <person name="Laso-Perez R."/>
            <person name="Leu A.O."/>
            <person name="Speth D.R."/>
            <person name="Yu H."/>
            <person name="Morgan-Lang C."/>
            <person name="Hatzenpichler R."/>
            <person name="Goudeau D."/>
            <person name="Malmstrom R."/>
            <person name="Woyke T."/>
            <person name="Hallam S."/>
            <person name="Tyson G.W."/>
            <person name="Wegener G."/>
            <person name="Boetius A."/>
            <person name="Orphan V.J."/>
        </authorList>
    </citation>
    <scope>NUCLEOTIDE SEQUENCE</scope>
    <source>
        <strain evidence="1">CONS3730D10UFb2</strain>
    </source>
</reference>
<comment type="caution">
    <text evidence="1">The sequence shown here is derived from an EMBL/GenBank/DDBJ whole genome shotgun (WGS) entry which is preliminary data.</text>
</comment>
<organism evidence="1 2">
    <name type="scientific">Candidatus Methanomarinus sp</name>
    <dbReference type="NCBI Taxonomy" id="3386244"/>
    <lineage>
        <taxon>Archaea</taxon>
        <taxon>Methanobacteriati</taxon>
        <taxon>Methanobacteriota</taxon>
        <taxon>Stenosarchaea group</taxon>
        <taxon>Methanomicrobia</taxon>
        <taxon>Methanosarcinales</taxon>
        <taxon>ANME-2 cluster</taxon>
        <taxon>Candidatus Methanocomedenaceae</taxon>
        <taxon>Candidatus Methanomarinus</taxon>
    </lineage>
</organism>
<evidence type="ECO:0000313" key="1">
    <source>
        <dbReference type="EMBL" id="TKY92437.1"/>
    </source>
</evidence>
<protein>
    <submittedName>
        <fullName evidence="1">Metal-dependent protease of the PAD1/JAB1 superfamily</fullName>
    </submittedName>
</protein>
<proteinExistence type="predicted"/>